<proteinExistence type="predicted"/>
<gene>
    <name evidence="2" type="ORF">BVRB_5g125070</name>
</gene>
<organism evidence="2 3">
    <name type="scientific">Beta vulgaris subsp. vulgaris</name>
    <name type="common">Beet</name>
    <dbReference type="NCBI Taxonomy" id="3555"/>
    <lineage>
        <taxon>Eukaryota</taxon>
        <taxon>Viridiplantae</taxon>
        <taxon>Streptophyta</taxon>
        <taxon>Embryophyta</taxon>
        <taxon>Tracheophyta</taxon>
        <taxon>Spermatophyta</taxon>
        <taxon>Magnoliopsida</taxon>
        <taxon>eudicotyledons</taxon>
        <taxon>Gunneridae</taxon>
        <taxon>Pentapetalae</taxon>
        <taxon>Caryophyllales</taxon>
        <taxon>Chenopodiaceae</taxon>
        <taxon>Betoideae</taxon>
        <taxon>Beta</taxon>
    </lineage>
</organism>
<evidence type="ECO:0000313" key="2">
    <source>
        <dbReference type="EMBL" id="KMS97646.1"/>
    </source>
</evidence>
<dbReference type="OrthoDB" id="1735509at2759"/>
<reference evidence="2 3" key="1">
    <citation type="journal article" date="2014" name="Nature">
        <title>The genome of the recently domesticated crop plant sugar beet (Beta vulgaris).</title>
        <authorList>
            <person name="Dohm J.C."/>
            <person name="Minoche A.E."/>
            <person name="Holtgrawe D."/>
            <person name="Capella-Gutierrez S."/>
            <person name="Zakrzewski F."/>
            <person name="Tafer H."/>
            <person name="Rupp O."/>
            <person name="Sorensen T.R."/>
            <person name="Stracke R."/>
            <person name="Reinhardt R."/>
            <person name="Goesmann A."/>
            <person name="Kraft T."/>
            <person name="Schulz B."/>
            <person name="Stadler P.F."/>
            <person name="Schmidt T."/>
            <person name="Gabaldon T."/>
            <person name="Lehrach H."/>
            <person name="Weisshaar B."/>
            <person name="Himmelbauer H."/>
        </authorList>
    </citation>
    <scope>NUCLEOTIDE SEQUENCE [LARGE SCALE GENOMIC DNA]</scope>
    <source>
        <tissue evidence="2">Taproot</tissue>
    </source>
</reference>
<dbReference type="AlphaFoldDB" id="A0A0J8B9L6"/>
<dbReference type="Proteomes" id="UP000035740">
    <property type="component" value="Unassembled WGS sequence"/>
</dbReference>
<sequence>MEVSTIIGRASFGTQADALFRKSLIYQKRNKSQNCCLLITPLVIVAFCGLLERYMVDISKADTSKDPKMTQEIRDPFAWPPAVDIPSDTTRAVRFKYMPFTDLPPPSCRDAHNCPVSLLFTGTNRSFVMSMFTIYLSIDTSSSNFIPRFVTL</sequence>
<feature type="transmembrane region" description="Helical" evidence="1">
    <location>
        <begin position="35"/>
        <end position="56"/>
    </location>
</feature>
<evidence type="ECO:0000256" key="1">
    <source>
        <dbReference type="SAM" id="Phobius"/>
    </source>
</evidence>
<name>A0A0J8B9L6_BETVV</name>
<evidence type="ECO:0000313" key="3">
    <source>
        <dbReference type="Proteomes" id="UP000035740"/>
    </source>
</evidence>
<protein>
    <submittedName>
        <fullName evidence="2">Uncharacterized protein</fullName>
    </submittedName>
</protein>
<dbReference type="EMBL" id="KQ090300">
    <property type="protein sequence ID" value="KMS97646.1"/>
    <property type="molecule type" value="Genomic_DNA"/>
</dbReference>
<keyword evidence="3" id="KW-1185">Reference proteome</keyword>
<keyword evidence="1" id="KW-0472">Membrane</keyword>
<keyword evidence="1" id="KW-1133">Transmembrane helix</keyword>
<dbReference type="OMA" id="CTCENSH"/>
<keyword evidence="1" id="KW-0812">Transmembrane</keyword>
<dbReference type="Gramene" id="KMS97646">
    <property type="protein sequence ID" value="KMS97646"/>
    <property type="gene ID" value="BVRB_5g125070"/>
</dbReference>
<accession>A0A0J8B9L6</accession>